<keyword evidence="1" id="KW-0547">Nucleotide-binding</keyword>
<keyword evidence="4" id="KW-0067">ATP-binding</keyword>
<dbReference type="InterPro" id="IPR027417">
    <property type="entry name" value="P-loop_NTPase"/>
</dbReference>
<dbReference type="EC" id="3.6.4.12" evidence="7"/>
<dbReference type="CDD" id="cd18795">
    <property type="entry name" value="SF2_C_Ski2"/>
    <property type="match status" value="1"/>
</dbReference>
<dbReference type="InterPro" id="IPR001650">
    <property type="entry name" value="Helicase_C-like"/>
</dbReference>
<dbReference type="GO" id="GO:0003678">
    <property type="term" value="F:DNA helicase activity"/>
    <property type="evidence" value="ECO:0007669"/>
    <property type="project" value="UniProtKB-EC"/>
</dbReference>
<dbReference type="InterPro" id="IPR050474">
    <property type="entry name" value="Hel308_SKI2-like"/>
</dbReference>
<evidence type="ECO:0000256" key="3">
    <source>
        <dbReference type="ARBA" id="ARBA00022806"/>
    </source>
</evidence>
<dbReference type="Pfam" id="PF00270">
    <property type="entry name" value="DEAD"/>
    <property type="match status" value="1"/>
</dbReference>
<accession>A0A162FI95</accession>
<evidence type="ECO:0000259" key="6">
    <source>
        <dbReference type="PROSITE" id="PS51194"/>
    </source>
</evidence>
<dbReference type="OrthoDB" id="39583at2157"/>
<evidence type="ECO:0000256" key="4">
    <source>
        <dbReference type="ARBA" id="ARBA00022840"/>
    </source>
</evidence>
<keyword evidence="3 7" id="KW-0347">Helicase</keyword>
<organism evidence="7 8">
    <name type="scientific">Methanobrevibacter oralis</name>
    <dbReference type="NCBI Taxonomy" id="66851"/>
    <lineage>
        <taxon>Archaea</taxon>
        <taxon>Methanobacteriati</taxon>
        <taxon>Methanobacteriota</taxon>
        <taxon>Methanomada group</taxon>
        <taxon>Methanobacteria</taxon>
        <taxon>Methanobacteriales</taxon>
        <taxon>Methanobacteriaceae</taxon>
        <taxon>Methanobrevibacter</taxon>
    </lineage>
</organism>
<evidence type="ECO:0000256" key="1">
    <source>
        <dbReference type="ARBA" id="ARBA00022741"/>
    </source>
</evidence>
<dbReference type="PROSITE" id="PS51194">
    <property type="entry name" value="HELICASE_CTER"/>
    <property type="match status" value="1"/>
</dbReference>
<dbReference type="PANTHER" id="PTHR47961:SF1">
    <property type="entry name" value="ATP-DEPENDENT HELICASE MJ1401-RELATED"/>
    <property type="match status" value="1"/>
</dbReference>
<dbReference type="SMART" id="SM00490">
    <property type="entry name" value="HELICc"/>
    <property type="match status" value="1"/>
</dbReference>
<feature type="domain" description="Helicase C-terminal" evidence="6">
    <location>
        <begin position="416"/>
        <end position="595"/>
    </location>
</feature>
<dbReference type="PATRIC" id="fig|66851.6.peg.659"/>
<dbReference type="GO" id="GO:0005524">
    <property type="term" value="F:ATP binding"/>
    <property type="evidence" value="ECO:0007669"/>
    <property type="project" value="UniProtKB-KW"/>
</dbReference>
<dbReference type="Pfam" id="PF19131">
    <property type="entry name" value="DUF5814"/>
    <property type="match status" value="1"/>
</dbReference>
<evidence type="ECO:0000313" key="8">
    <source>
        <dbReference type="Proteomes" id="UP000077428"/>
    </source>
</evidence>
<evidence type="ECO:0000313" key="7">
    <source>
        <dbReference type="EMBL" id="KZX13445.1"/>
    </source>
</evidence>
<dbReference type="SMART" id="SM00487">
    <property type="entry name" value="DEXDc"/>
    <property type="match status" value="1"/>
</dbReference>
<dbReference type="PROSITE" id="PS51192">
    <property type="entry name" value="HELICASE_ATP_BIND_1"/>
    <property type="match status" value="1"/>
</dbReference>
<dbReference type="PANTHER" id="PTHR47961">
    <property type="entry name" value="DNA POLYMERASE THETA, PUTATIVE (AFU_ORTHOLOGUE AFUA_1G05260)-RELATED"/>
    <property type="match status" value="1"/>
</dbReference>
<sequence>MLVLKKVKKQWRLYPIGSPKGALNTKREVEYVGTIKFKSDGESINITRFIADYNYNDNSTLNEKLIPPQEVIKLLRSQAVFLASKDEKIEEYLESLNIKVRHTKVCDFCAFDGNITIVNSDFSYNFNNQLICKDCALDTIKQEINLQGFDKKIFRNLKRILEKTHSLEKTLSVISPKFDPLKNKDLTLFDKTTKKSRYKIPKADMKRLKIPKNFKKVLIESGNTKLLPVQYLSIKEGLLKGEDLLVVSATGSGKTLVGELAGIRQALKGEKFIFLTPLVALANQKYRDFKKKYSKLGLKVAIKVGRNRVKAKGELNLPDSDVKKADIVVATYEGIDYLLRLGNFKSLSKLGVVLIDEIHMIDDEDRGTRLNGLIKRLKKLYPQTQIIGLSATVKNPQFLADEFNMKLVQYDNRPVPLERHLVYIRNESQKRHLIRKLVQKEFNTKSKKGFRGQTIIFTNSRRKTHQIANYLQDKKVKVAAYHAGLSYYKKEKIEKDFDKGKLSVVVTTAALAAGVDFPASQVIFDSLIMGNNWINYNEFSQMLGRAGRPSYHDRGIVYLLPEIKNDFMGESEESKALDLLESNNEDVYIEYDEESSYEQILADISSKSIKTIKDLNDYYKKIDVPISIKVAIDELKNLGMINRVSNQLKITDYGKATSISFLSIENAEFIRDALFDKNYLKNHVRLSPIYKNKDKYDKLKVKILAMALDLELFENVYLSSVVHNQIANALKIKFSTRLFADSTLDIISSGEAIDKIDSKFKEALIAIQSDYLRCKCAERPFCGCLQLGISEFIIHERLKGKDPLDISNKLFRKYQIQVYLGDIFSWLDNFIKNLDAIKRIAESFNKINIVKKTNYLIRKVENG</sequence>
<name>A0A162FI95_METOA</name>
<dbReference type="Proteomes" id="UP000077428">
    <property type="component" value="Unassembled WGS sequence"/>
</dbReference>
<dbReference type="SUPFAM" id="SSF52540">
    <property type="entry name" value="P-loop containing nucleoside triphosphate hydrolases"/>
    <property type="match status" value="1"/>
</dbReference>
<keyword evidence="2 7" id="KW-0378">Hydrolase</keyword>
<dbReference type="Pfam" id="PF00271">
    <property type="entry name" value="Helicase_C"/>
    <property type="match status" value="1"/>
</dbReference>
<reference evidence="8" key="1">
    <citation type="journal article" date="2016" name="Genome Announc.">
        <title>Draft Genome Sequences of Methanobrevibacter curvatus DSM11111, Methanobrevibacter cuticularis DSM11139, Methanobrevibacter filiformis DSM11501, and Methanobrevibacter oralis DSM7256.</title>
        <authorList>
            <person name="Poehlein A."/>
            <person name="Seedorf H."/>
        </authorList>
    </citation>
    <scope>NUCLEOTIDE SEQUENCE [LARGE SCALE GENOMIC DNA]</scope>
    <source>
        <strain evidence="8">DSM 7256 / JCM 30027 / ZR</strain>
    </source>
</reference>
<comment type="caution">
    <text evidence="7">The sequence shown here is derived from an EMBL/GenBank/DDBJ whole genome shotgun (WGS) entry which is preliminary data.</text>
</comment>
<proteinExistence type="predicted"/>
<dbReference type="InterPro" id="IPR011545">
    <property type="entry name" value="DEAD/DEAH_box_helicase_dom"/>
</dbReference>
<protein>
    <submittedName>
        <fullName evidence="7">ATP-dependent DNA helicase RecQ</fullName>
        <ecNumber evidence="7">3.6.4.12</ecNumber>
    </submittedName>
</protein>
<dbReference type="EMBL" id="LWMU01000049">
    <property type="protein sequence ID" value="KZX13445.1"/>
    <property type="molecule type" value="Genomic_DNA"/>
</dbReference>
<dbReference type="GO" id="GO:0016787">
    <property type="term" value="F:hydrolase activity"/>
    <property type="evidence" value="ECO:0007669"/>
    <property type="project" value="UniProtKB-KW"/>
</dbReference>
<dbReference type="RefSeq" id="WP_063720214.1">
    <property type="nucleotide sequence ID" value="NZ_LT985132.1"/>
</dbReference>
<dbReference type="InterPro" id="IPR014001">
    <property type="entry name" value="Helicase_ATP-bd"/>
</dbReference>
<feature type="domain" description="Helicase ATP-binding" evidence="5">
    <location>
        <begin position="235"/>
        <end position="411"/>
    </location>
</feature>
<dbReference type="Gene3D" id="3.40.50.300">
    <property type="entry name" value="P-loop containing nucleotide triphosphate hydrolases"/>
    <property type="match status" value="2"/>
</dbReference>
<evidence type="ECO:0000259" key="5">
    <source>
        <dbReference type="PROSITE" id="PS51192"/>
    </source>
</evidence>
<dbReference type="AlphaFoldDB" id="A0A162FI95"/>
<evidence type="ECO:0000256" key="2">
    <source>
        <dbReference type="ARBA" id="ARBA00022801"/>
    </source>
</evidence>
<dbReference type="InterPro" id="IPR043852">
    <property type="entry name" value="DUF5814"/>
</dbReference>
<dbReference type="GO" id="GO:0003676">
    <property type="term" value="F:nucleic acid binding"/>
    <property type="evidence" value="ECO:0007669"/>
    <property type="project" value="InterPro"/>
</dbReference>
<dbReference type="STRING" id="66851.MBORA_05940"/>
<keyword evidence="8" id="KW-1185">Reference proteome</keyword>
<gene>
    <name evidence="7" type="primary">recQ</name>
    <name evidence="7" type="ORF">MBORA_05940</name>
</gene>